<dbReference type="GO" id="GO:0008270">
    <property type="term" value="F:zinc ion binding"/>
    <property type="evidence" value="ECO:0007669"/>
    <property type="project" value="UniProtKB-KW"/>
</dbReference>
<dbReference type="SUPFAM" id="SSF57903">
    <property type="entry name" value="FYVE/PHD zinc finger"/>
    <property type="match status" value="1"/>
</dbReference>
<dbReference type="GO" id="GO:0048188">
    <property type="term" value="C:Set1C/COMPASS complex"/>
    <property type="evidence" value="ECO:0007669"/>
    <property type="project" value="InterPro"/>
</dbReference>
<evidence type="ECO:0000256" key="1">
    <source>
        <dbReference type="ARBA" id="ARBA00004123"/>
    </source>
</evidence>
<dbReference type="InterPro" id="IPR011011">
    <property type="entry name" value="Znf_FYVE_PHD"/>
</dbReference>
<feature type="region of interest" description="Disordered" evidence="7">
    <location>
        <begin position="1"/>
        <end position="120"/>
    </location>
</feature>
<reference evidence="9" key="2">
    <citation type="submission" date="2020-05" db="EMBL/GenBank/DDBJ databases">
        <authorList>
            <person name="Kim H.-S."/>
            <person name="Proctor R.H."/>
            <person name="Brown D.W."/>
        </authorList>
    </citation>
    <scope>NUCLEOTIDE SEQUENCE</scope>
    <source>
        <strain evidence="9">NRRL 20472</strain>
    </source>
</reference>
<dbReference type="PROSITE" id="PS01359">
    <property type="entry name" value="ZF_PHD_1"/>
    <property type="match status" value="1"/>
</dbReference>
<dbReference type="InterPro" id="IPR001965">
    <property type="entry name" value="Znf_PHD"/>
</dbReference>
<feature type="compositionally biased region" description="Acidic residues" evidence="7">
    <location>
        <begin position="109"/>
        <end position="120"/>
    </location>
</feature>
<name>A0A8H4TXX1_9HYPO</name>
<reference evidence="9" key="1">
    <citation type="journal article" date="2020" name="BMC Genomics">
        <title>Correction to: Identification and distribution of gene clusters required for synthesis of sphingolipid metabolism inhibitors in diverse species of the filamentous fungus Fusarium.</title>
        <authorList>
            <person name="Kim H.S."/>
            <person name="Lohmar J.M."/>
            <person name="Busman M."/>
            <person name="Brown D.W."/>
            <person name="Naumann T.A."/>
            <person name="Divon H.H."/>
            <person name="Lysoe E."/>
            <person name="Uhlig S."/>
            <person name="Proctor R.H."/>
        </authorList>
    </citation>
    <scope>NUCLEOTIDE SEQUENCE</scope>
    <source>
        <strain evidence="9">NRRL 20472</strain>
    </source>
</reference>
<feature type="compositionally biased region" description="Low complexity" evidence="7">
    <location>
        <begin position="37"/>
        <end position="47"/>
    </location>
</feature>
<organism evidence="9 10">
    <name type="scientific">Fusarium sarcochroum</name>
    <dbReference type="NCBI Taxonomy" id="1208366"/>
    <lineage>
        <taxon>Eukaryota</taxon>
        <taxon>Fungi</taxon>
        <taxon>Dikarya</taxon>
        <taxon>Ascomycota</taxon>
        <taxon>Pezizomycotina</taxon>
        <taxon>Sordariomycetes</taxon>
        <taxon>Hypocreomycetidae</taxon>
        <taxon>Hypocreales</taxon>
        <taxon>Nectriaceae</taxon>
        <taxon>Fusarium</taxon>
        <taxon>Fusarium lateritium species complex</taxon>
    </lineage>
</organism>
<accession>A0A8H4TXX1</accession>
<dbReference type="PROSITE" id="PS50016">
    <property type="entry name" value="ZF_PHD_2"/>
    <property type="match status" value="1"/>
</dbReference>
<comment type="caution">
    <text evidence="9">The sequence shown here is derived from an EMBL/GenBank/DDBJ whole genome shotgun (WGS) entry which is preliminary data.</text>
</comment>
<dbReference type="PANTHER" id="PTHR46174:SF1">
    <property type="entry name" value="CXXC-TYPE ZINC FINGER PROTEIN 1"/>
    <property type="match status" value="1"/>
</dbReference>
<evidence type="ECO:0000256" key="7">
    <source>
        <dbReference type="SAM" id="MobiDB-lite"/>
    </source>
</evidence>
<feature type="domain" description="PHD-type" evidence="8">
    <location>
        <begin position="123"/>
        <end position="174"/>
    </location>
</feature>
<evidence type="ECO:0000313" key="10">
    <source>
        <dbReference type="Proteomes" id="UP000622797"/>
    </source>
</evidence>
<keyword evidence="5" id="KW-0539">Nucleus</keyword>
<protein>
    <recommendedName>
        <fullName evidence="8">PHD-type domain-containing protein</fullName>
    </recommendedName>
</protein>
<evidence type="ECO:0000313" key="9">
    <source>
        <dbReference type="EMBL" id="KAF4965934.1"/>
    </source>
</evidence>
<keyword evidence="2" id="KW-0479">Metal-binding</keyword>
<evidence type="ECO:0000256" key="6">
    <source>
        <dbReference type="PROSITE-ProRule" id="PRU00146"/>
    </source>
</evidence>
<keyword evidence="4" id="KW-0862">Zinc</keyword>
<dbReference type="InterPro" id="IPR013083">
    <property type="entry name" value="Znf_RING/FYVE/PHD"/>
</dbReference>
<proteinExistence type="predicted"/>
<dbReference type="Gene3D" id="3.30.40.10">
    <property type="entry name" value="Zinc/RING finger domain, C3HC4 (zinc finger)"/>
    <property type="match status" value="1"/>
</dbReference>
<dbReference type="SMART" id="SM00249">
    <property type="entry name" value="PHD"/>
    <property type="match status" value="1"/>
</dbReference>
<gene>
    <name evidence="9" type="ORF">FSARC_6321</name>
</gene>
<dbReference type="Pfam" id="PF00628">
    <property type="entry name" value="PHD"/>
    <property type="match status" value="1"/>
</dbReference>
<keyword evidence="3 6" id="KW-0863">Zinc-finger</keyword>
<evidence type="ECO:0000256" key="5">
    <source>
        <dbReference type="ARBA" id="ARBA00023242"/>
    </source>
</evidence>
<evidence type="ECO:0000259" key="8">
    <source>
        <dbReference type="PROSITE" id="PS50016"/>
    </source>
</evidence>
<feature type="compositionally biased region" description="Basic and acidic residues" evidence="7">
    <location>
        <begin position="12"/>
        <end position="27"/>
    </location>
</feature>
<dbReference type="AlphaFoldDB" id="A0A8H4TXX1"/>
<comment type="subcellular location">
    <subcellularLocation>
        <location evidence="1">Nucleus</location>
    </subcellularLocation>
</comment>
<dbReference type="GO" id="GO:0045893">
    <property type="term" value="P:positive regulation of DNA-templated transcription"/>
    <property type="evidence" value="ECO:0007669"/>
    <property type="project" value="TreeGrafter"/>
</dbReference>
<evidence type="ECO:0000256" key="2">
    <source>
        <dbReference type="ARBA" id="ARBA00022723"/>
    </source>
</evidence>
<dbReference type="Proteomes" id="UP000622797">
    <property type="component" value="Unassembled WGS sequence"/>
</dbReference>
<dbReference type="EMBL" id="JABEXW010000317">
    <property type="protein sequence ID" value="KAF4965934.1"/>
    <property type="molecule type" value="Genomic_DNA"/>
</dbReference>
<keyword evidence="10" id="KW-1185">Reference proteome</keyword>
<dbReference type="PANTHER" id="PTHR46174">
    <property type="entry name" value="CXXC-TYPE ZINC FINGER PROTEIN 1"/>
    <property type="match status" value="1"/>
</dbReference>
<dbReference type="InterPro" id="IPR019786">
    <property type="entry name" value="Zinc_finger_PHD-type_CS"/>
</dbReference>
<dbReference type="InterPro" id="IPR019787">
    <property type="entry name" value="Znf_PHD-finger"/>
</dbReference>
<dbReference type="OrthoDB" id="436852at2759"/>
<evidence type="ECO:0000256" key="4">
    <source>
        <dbReference type="ARBA" id="ARBA00022833"/>
    </source>
</evidence>
<evidence type="ECO:0000256" key="3">
    <source>
        <dbReference type="ARBA" id="ARBA00022771"/>
    </source>
</evidence>
<dbReference type="InterPro" id="IPR037869">
    <property type="entry name" value="Spp1/CFP1"/>
</dbReference>
<sequence length="466" mass="51683">MEQTTSTMGQGDETRSELFENDAKSDTIAEATPQPPSDTHLSSSKSPSHPPPTTTTTTEPSSMAVHTAAKKKGTAATIKKSSKRPKNTGGPRAAKKARPAQSASNSGEAPEEGGSEADESDNGPYCICRGADDHRWMIFCENCEDWYHGECINLNKEIGESLIEKFICPLCTNGNLTTLYKKICALSGCRKAARMAHEEQSVFCSNEHAQTWWERMVAKLPKSKGKGGINDQLVQEEFMALLNSDISGVDEEGLWRLVKAPFAGEKSMVANGTEQGRPFSLFTRDDPASNKITENRKDASMHLSGEEKEFLENAAAARFHLAEETVLCHKMLTLLELAHERRQAAINAGRFKEDICGYDQRLDTISARDSFGAFAKSPDGEAIFKASKLEDPLGEGDEIRGMCERKRCKIHSGWYKMLSLGLKHQVREMATQADEVGEEEKVMRQAAEERWRRKRSEKNWVEVLDG</sequence>